<feature type="domain" description="HTH cro/C1-type" evidence="2">
    <location>
        <begin position="8"/>
        <end position="62"/>
    </location>
</feature>
<dbReference type="SMART" id="SM00530">
    <property type="entry name" value="HTH_XRE"/>
    <property type="match status" value="1"/>
</dbReference>
<evidence type="ECO:0000313" key="4">
    <source>
        <dbReference type="Proteomes" id="UP000029628"/>
    </source>
</evidence>
<dbReference type="InterPro" id="IPR001387">
    <property type="entry name" value="Cro/C1-type_HTH"/>
</dbReference>
<reference evidence="3 4" key="1">
    <citation type="submission" date="2014-07" db="EMBL/GenBank/DDBJ databases">
        <authorList>
            <person name="McCorrison J."/>
            <person name="Sanka R."/>
            <person name="Torralba M."/>
            <person name="Gillis M."/>
            <person name="Haft D.H."/>
            <person name="Methe B."/>
            <person name="Sutton G."/>
            <person name="Nelson K.E."/>
        </authorList>
    </citation>
    <scope>NUCLEOTIDE SEQUENCE [LARGE SCALE GENOMIC DNA]</scope>
    <source>
        <strain evidence="3 4">DNF00314</strain>
    </source>
</reference>
<name>A0A096AIC5_9FIRM</name>
<gene>
    <name evidence="3" type="ORF">HMPREF0872_06900</name>
</gene>
<organism evidence="3 4">
    <name type="scientific">Veillonella montpellierensis DNF00314</name>
    <dbReference type="NCBI Taxonomy" id="1401067"/>
    <lineage>
        <taxon>Bacteria</taxon>
        <taxon>Bacillati</taxon>
        <taxon>Bacillota</taxon>
        <taxon>Negativicutes</taxon>
        <taxon>Veillonellales</taxon>
        <taxon>Veillonellaceae</taxon>
        <taxon>Veillonella</taxon>
    </lineage>
</organism>
<dbReference type="PANTHER" id="PTHR46558:SF4">
    <property type="entry name" value="DNA-BIDING PHAGE PROTEIN"/>
    <property type="match status" value="1"/>
</dbReference>
<comment type="caution">
    <text evidence="3">The sequence shown here is derived from an EMBL/GenBank/DDBJ whole genome shotgun (WGS) entry which is preliminary data.</text>
</comment>
<sequence length="66" mass="7433">MSRLKISLKAARANANLSQEDVAIALKKSKNTINNWENGRTEIDLGNLKELCNLYSVTIDDIRLPF</sequence>
<dbReference type="EMBL" id="JRNT01000026">
    <property type="protein sequence ID" value="KGF46853.1"/>
    <property type="molecule type" value="Genomic_DNA"/>
</dbReference>
<dbReference type="Proteomes" id="UP000029628">
    <property type="component" value="Unassembled WGS sequence"/>
</dbReference>
<dbReference type="Gene3D" id="1.10.260.40">
    <property type="entry name" value="lambda repressor-like DNA-binding domains"/>
    <property type="match status" value="1"/>
</dbReference>
<keyword evidence="1" id="KW-0238">DNA-binding</keyword>
<dbReference type="eggNOG" id="COG1396">
    <property type="taxonomic scope" value="Bacteria"/>
</dbReference>
<dbReference type="Pfam" id="PF01381">
    <property type="entry name" value="HTH_3"/>
    <property type="match status" value="1"/>
</dbReference>
<protein>
    <recommendedName>
        <fullName evidence="2">HTH cro/C1-type domain-containing protein</fullName>
    </recommendedName>
</protein>
<dbReference type="InterPro" id="IPR010982">
    <property type="entry name" value="Lambda_DNA-bd_dom_sf"/>
</dbReference>
<keyword evidence="4" id="KW-1185">Reference proteome</keyword>
<dbReference type="CDD" id="cd00093">
    <property type="entry name" value="HTH_XRE"/>
    <property type="match status" value="1"/>
</dbReference>
<evidence type="ECO:0000256" key="1">
    <source>
        <dbReference type="ARBA" id="ARBA00023125"/>
    </source>
</evidence>
<dbReference type="GO" id="GO:0003677">
    <property type="term" value="F:DNA binding"/>
    <property type="evidence" value="ECO:0007669"/>
    <property type="project" value="UniProtKB-KW"/>
</dbReference>
<dbReference type="RefSeq" id="WP_038152940.1">
    <property type="nucleotide sequence ID" value="NZ_JRNT01000026.1"/>
</dbReference>
<dbReference type="SUPFAM" id="SSF47413">
    <property type="entry name" value="lambda repressor-like DNA-binding domains"/>
    <property type="match status" value="1"/>
</dbReference>
<dbReference type="AlphaFoldDB" id="A0A096AIC5"/>
<dbReference type="PANTHER" id="PTHR46558">
    <property type="entry name" value="TRACRIPTIONAL REGULATORY PROTEIN-RELATED-RELATED"/>
    <property type="match status" value="1"/>
</dbReference>
<accession>A0A096AIC5</accession>
<proteinExistence type="predicted"/>
<evidence type="ECO:0000259" key="2">
    <source>
        <dbReference type="PROSITE" id="PS50943"/>
    </source>
</evidence>
<dbReference type="PROSITE" id="PS50943">
    <property type="entry name" value="HTH_CROC1"/>
    <property type="match status" value="1"/>
</dbReference>
<evidence type="ECO:0000313" key="3">
    <source>
        <dbReference type="EMBL" id="KGF46853.1"/>
    </source>
</evidence>